<reference evidence="3" key="2">
    <citation type="journal article" date="2016" name="Sci. Rep.">
        <title>Dictyocaulus viviparus genome, variome and transcriptome elucidate lungworm biology and support future intervention.</title>
        <authorList>
            <person name="McNulty S.N."/>
            <person name="Strube C."/>
            <person name="Rosa B.A."/>
            <person name="Martin J.C."/>
            <person name="Tyagi R."/>
            <person name="Choi Y.J."/>
            <person name="Wang Q."/>
            <person name="Hallsworth Pepin K."/>
            <person name="Zhang X."/>
            <person name="Ozersky P."/>
            <person name="Wilson R.K."/>
            <person name="Sternberg P.W."/>
            <person name="Gasser R.B."/>
            <person name="Mitreva M."/>
        </authorList>
    </citation>
    <scope>NUCLEOTIDE SEQUENCE [LARGE SCALE GENOMIC DNA]</scope>
    <source>
        <strain evidence="3">HannoverDv2000</strain>
    </source>
</reference>
<dbReference type="AlphaFoldDB" id="A0A0D8YAB0"/>
<keyword evidence="1" id="KW-0378">Hydrolase</keyword>
<dbReference type="Gene3D" id="3.40.140.10">
    <property type="entry name" value="Cytidine Deaminase, domain 2"/>
    <property type="match status" value="1"/>
</dbReference>
<evidence type="ECO:0000256" key="1">
    <source>
        <dbReference type="ARBA" id="ARBA00022801"/>
    </source>
</evidence>
<dbReference type="Proteomes" id="UP000053766">
    <property type="component" value="Unassembled WGS sequence"/>
</dbReference>
<dbReference type="STRING" id="29172.A0A0D8YAB0"/>
<dbReference type="GO" id="GO:0005737">
    <property type="term" value="C:cytoplasm"/>
    <property type="evidence" value="ECO:0007669"/>
    <property type="project" value="TreeGrafter"/>
</dbReference>
<organism evidence="2 3">
    <name type="scientific">Dictyocaulus viviparus</name>
    <name type="common">Bovine lungworm</name>
    <dbReference type="NCBI Taxonomy" id="29172"/>
    <lineage>
        <taxon>Eukaryota</taxon>
        <taxon>Metazoa</taxon>
        <taxon>Ecdysozoa</taxon>
        <taxon>Nematoda</taxon>
        <taxon>Chromadorea</taxon>
        <taxon>Rhabditida</taxon>
        <taxon>Rhabditina</taxon>
        <taxon>Rhabditomorpha</taxon>
        <taxon>Strongyloidea</taxon>
        <taxon>Metastrongylidae</taxon>
        <taxon>Dictyocaulus</taxon>
    </lineage>
</organism>
<evidence type="ECO:0000313" key="2">
    <source>
        <dbReference type="EMBL" id="KJH52929.1"/>
    </source>
</evidence>
<proteinExistence type="predicted"/>
<evidence type="ECO:0000313" key="3">
    <source>
        <dbReference type="Proteomes" id="UP000053766"/>
    </source>
</evidence>
<accession>A0A0D8YAB0</accession>
<dbReference type="OrthoDB" id="6710946at2759"/>
<dbReference type="EMBL" id="KN716157">
    <property type="protein sequence ID" value="KJH52929.1"/>
    <property type="molecule type" value="Genomic_DNA"/>
</dbReference>
<keyword evidence="3" id="KW-1185">Reference proteome</keyword>
<protein>
    <submittedName>
        <fullName evidence="2">Uncharacterized protein</fullName>
    </submittedName>
</protein>
<dbReference type="GO" id="GO:0004132">
    <property type="term" value="F:dCMP deaminase activity"/>
    <property type="evidence" value="ECO:0007669"/>
    <property type="project" value="TreeGrafter"/>
</dbReference>
<dbReference type="InterPro" id="IPR015517">
    <property type="entry name" value="dCMP_deaminase-rel"/>
</dbReference>
<gene>
    <name evidence="2" type="ORF">DICVIV_00798</name>
</gene>
<name>A0A0D8YAB0_DICVI</name>
<reference evidence="2 3" key="1">
    <citation type="submission" date="2013-11" db="EMBL/GenBank/DDBJ databases">
        <title>Draft genome of the bovine lungworm Dictyocaulus viviparus.</title>
        <authorList>
            <person name="Mitreva M."/>
        </authorList>
    </citation>
    <scope>NUCLEOTIDE SEQUENCE [LARGE SCALE GENOMIC DNA]</scope>
    <source>
        <strain evidence="2 3">HannoverDv2000</strain>
    </source>
</reference>
<sequence>MKEAVYLEFMSQELRERVICSNLLLDRSDDHKAIHDGNVEYLVDACKSSNEIKDEQANCEDDDKPDTGKRKDYLSWEDYFMAIAKLASMRSKDPVTQSRLVEVVYLHDRLGSWSDNATRRMFDLAGLKYRRFETRLKSVTITF</sequence>
<dbReference type="PANTHER" id="PTHR11086:SF18">
    <property type="entry name" value="DEOXYCYTIDYLATE DEAMINASE"/>
    <property type="match status" value="1"/>
</dbReference>
<dbReference type="PANTHER" id="PTHR11086">
    <property type="entry name" value="DEOXYCYTIDYLATE DEAMINASE-RELATED"/>
    <property type="match status" value="1"/>
</dbReference>